<dbReference type="RefSeq" id="WP_114277733.1">
    <property type="nucleotide sequence ID" value="NZ_QPJY01000001.1"/>
</dbReference>
<dbReference type="Proteomes" id="UP000252707">
    <property type="component" value="Unassembled WGS sequence"/>
</dbReference>
<dbReference type="HAMAP" id="MF_00386">
    <property type="entry name" value="UPF0161_YidD"/>
    <property type="match status" value="1"/>
</dbReference>
<reference evidence="2 3" key="1">
    <citation type="submission" date="2018-07" db="EMBL/GenBank/DDBJ databases">
        <title>Genomic Encyclopedia of Type Strains, Phase IV (KMG-IV): sequencing the most valuable type-strain genomes for metagenomic binning, comparative biology and taxonomic classification.</title>
        <authorList>
            <person name="Goeker M."/>
        </authorList>
    </citation>
    <scope>NUCLEOTIDE SEQUENCE [LARGE SCALE GENOMIC DNA]</scope>
    <source>
        <strain evidence="2 3">DSM 26407</strain>
    </source>
</reference>
<accession>A0A369CFX4</accession>
<dbReference type="PANTHER" id="PTHR33383">
    <property type="entry name" value="MEMBRANE PROTEIN INSERTION EFFICIENCY FACTOR-RELATED"/>
    <property type="match status" value="1"/>
</dbReference>
<evidence type="ECO:0000313" key="2">
    <source>
        <dbReference type="EMBL" id="RCX32829.1"/>
    </source>
</evidence>
<keyword evidence="1" id="KW-0472">Membrane</keyword>
<dbReference type="OrthoDB" id="9801753at2"/>
<dbReference type="PANTHER" id="PTHR33383:SF1">
    <property type="entry name" value="MEMBRANE PROTEIN INSERTION EFFICIENCY FACTOR-RELATED"/>
    <property type="match status" value="1"/>
</dbReference>
<proteinExistence type="inferred from homology"/>
<name>A0A369CFX4_9GAMM</name>
<protein>
    <recommendedName>
        <fullName evidence="1">Putative membrane protein insertion efficiency factor</fullName>
    </recommendedName>
</protein>
<dbReference type="AlphaFoldDB" id="A0A369CFX4"/>
<dbReference type="EMBL" id="QPJY01000001">
    <property type="protein sequence ID" value="RCX32829.1"/>
    <property type="molecule type" value="Genomic_DNA"/>
</dbReference>
<dbReference type="GO" id="GO:0005886">
    <property type="term" value="C:plasma membrane"/>
    <property type="evidence" value="ECO:0007669"/>
    <property type="project" value="UniProtKB-SubCell"/>
</dbReference>
<comment type="function">
    <text evidence="1">Could be involved in insertion of integral membrane proteins into the membrane.</text>
</comment>
<dbReference type="SMART" id="SM01234">
    <property type="entry name" value="Haemolytic"/>
    <property type="match status" value="1"/>
</dbReference>
<gene>
    <name evidence="2" type="ORF">DFQ59_101127</name>
</gene>
<comment type="similarity">
    <text evidence="1">Belongs to the UPF0161 family.</text>
</comment>
<evidence type="ECO:0000256" key="1">
    <source>
        <dbReference type="HAMAP-Rule" id="MF_00386"/>
    </source>
</evidence>
<sequence length="75" mass="8813">MRWLLILPIRAYRYLISPLLGNNCRFHPSCSCYAETAVQRFGVLRGGWMALRRILRCHPWHEGGFDPVPDEPHKH</sequence>
<comment type="caution">
    <text evidence="2">The sequence shown here is derived from an EMBL/GenBank/DDBJ whole genome shotgun (WGS) entry which is preliminary data.</text>
</comment>
<keyword evidence="3" id="KW-1185">Reference proteome</keyword>
<keyword evidence="1" id="KW-1003">Cell membrane</keyword>
<dbReference type="NCBIfam" id="TIGR00278">
    <property type="entry name" value="membrane protein insertion efficiency factor YidD"/>
    <property type="match status" value="1"/>
</dbReference>
<dbReference type="Pfam" id="PF01809">
    <property type="entry name" value="YidD"/>
    <property type="match status" value="1"/>
</dbReference>
<dbReference type="InterPro" id="IPR002696">
    <property type="entry name" value="Membr_insert_effic_factor_YidD"/>
</dbReference>
<organism evidence="2 3">
    <name type="scientific">Thioalbus denitrificans</name>
    <dbReference type="NCBI Taxonomy" id="547122"/>
    <lineage>
        <taxon>Bacteria</taxon>
        <taxon>Pseudomonadati</taxon>
        <taxon>Pseudomonadota</taxon>
        <taxon>Gammaproteobacteria</taxon>
        <taxon>Chromatiales</taxon>
        <taxon>Ectothiorhodospiraceae</taxon>
        <taxon>Thioalbus</taxon>
    </lineage>
</organism>
<comment type="subcellular location">
    <subcellularLocation>
        <location evidence="1">Cell membrane</location>
        <topology evidence="1">Peripheral membrane protein</topology>
        <orientation evidence="1">Cytoplasmic side</orientation>
    </subcellularLocation>
</comment>
<evidence type="ECO:0000313" key="3">
    <source>
        <dbReference type="Proteomes" id="UP000252707"/>
    </source>
</evidence>